<dbReference type="RefSeq" id="XP_031782879.1">
    <property type="nucleotide sequence ID" value="XM_031927019.2"/>
</dbReference>
<dbReference type="GO" id="GO:0035237">
    <property type="term" value="F:corazonin receptor activity"/>
    <property type="evidence" value="ECO:0007669"/>
    <property type="project" value="TreeGrafter"/>
</dbReference>
<evidence type="ECO:0000313" key="14">
    <source>
        <dbReference type="Proteomes" id="UP000002358"/>
    </source>
</evidence>
<dbReference type="OrthoDB" id="6022667at2759"/>
<accession>A0A7M7QAA3</accession>
<feature type="transmembrane region" description="Helical" evidence="11">
    <location>
        <begin position="254"/>
        <end position="277"/>
    </location>
</feature>
<dbReference type="EnsemblMetazoa" id="XM_031927022">
    <property type="protein sequence ID" value="XP_031782882"/>
    <property type="gene ID" value="LOC103317573"/>
</dbReference>
<dbReference type="GO" id="GO:0005886">
    <property type="term" value="C:plasma membrane"/>
    <property type="evidence" value="ECO:0007669"/>
    <property type="project" value="UniProtKB-SubCell"/>
</dbReference>
<dbReference type="PANTHER" id="PTHR24230">
    <property type="entry name" value="G-PROTEIN COUPLED RECEPTOR"/>
    <property type="match status" value="1"/>
</dbReference>
<feature type="domain" description="G-protein coupled receptors family 1 profile" evidence="12">
    <location>
        <begin position="57"/>
        <end position="369"/>
    </location>
</feature>
<evidence type="ECO:0000256" key="11">
    <source>
        <dbReference type="SAM" id="Phobius"/>
    </source>
</evidence>
<dbReference type="RefSeq" id="XP_031782880.1">
    <property type="nucleotide sequence ID" value="XM_031927020.2"/>
</dbReference>
<dbReference type="PANTHER" id="PTHR24230:SF163">
    <property type="entry name" value="CORAZONIN RECEPTOR, ISOFORM B"/>
    <property type="match status" value="1"/>
</dbReference>
<dbReference type="InterPro" id="IPR017452">
    <property type="entry name" value="GPCR_Rhodpsn_7TM"/>
</dbReference>
<dbReference type="Gene3D" id="1.20.1070.10">
    <property type="entry name" value="Rhodopsin 7-helix transmembrane proteins"/>
    <property type="match status" value="1"/>
</dbReference>
<dbReference type="EnsemblMetazoa" id="XM_031927020">
    <property type="protein sequence ID" value="XP_031782880"/>
    <property type="gene ID" value="LOC103317573"/>
</dbReference>
<dbReference type="FunCoup" id="A0A7M7QAA3">
    <property type="interactions" value="49"/>
</dbReference>
<keyword evidence="6 10" id="KW-0297">G-protein coupled receptor</keyword>
<feature type="transmembrane region" description="Helical" evidence="11">
    <location>
        <begin position="121"/>
        <end position="139"/>
    </location>
</feature>
<feature type="transmembrane region" description="Helical" evidence="11">
    <location>
        <begin position="160"/>
        <end position="179"/>
    </location>
</feature>
<keyword evidence="14" id="KW-1185">Reference proteome</keyword>
<dbReference type="EnsemblMetazoa" id="XM_031927016">
    <property type="protein sequence ID" value="XP_031782876"/>
    <property type="gene ID" value="LOC103317573"/>
</dbReference>
<evidence type="ECO:0000259" key="12">
    <source>
        <dbReference type="PROSITE" id="PS50262"/>
    </source>
</evidence>
<dbReference type="EnsemblMetazoa" id="XM_031927018">
    <property type="protein sequence ID" value="XP_031782878"/>
    <property type="gene ID" value="LOC103317573"/>
</dbReference>
<dbReference type="InParanoid" id="A0A7M7QAA3"/>
<dbReference type="EnsemblMetazoa" id="XM_031927017">
    <property type="protein sequence ID" value="XP_031782877"/>
    <property type="gene ID" value="LOC103317573"/>
</dbReference>
<keyword evidence="5 11" id="KW-1133">Transmembrane helix</keyword>
<dbReference type="GeneID" id="103317573"/>
<reference evidence="13" key="1">
    <citation type="submission" date="2021-01" db="UniProtKB">
        <authorList>
            <consortium name="EnsemblMetazoa"/>
        </authorList>
    </citation>
    <scope>IDENTIFICATION</scope>
</reference>
<keyword evidence="4 10" id="KW-0812">Transmembrane</keyword>
<sequence>MYVLEEEPCLNIRNASGLISTNILRNSSCLGHAPQLTYGAYLRAVVLLSMTLLSFLANLATIWSIKSNKRKSQNCSAIYSLILHLSVADLFVTVFCMGGEALWSYNVAWIWGNTACKAFKFLQMFSLYLSTFVLVLIGIDRFVAVKYPMKTLNTAKKCNQLISFIWFISFILSTPQINFHHIDHALHKEKDQESISNLYLVYDSLKPAQKLSTFDTVVIFHVAQGPFIEDFSQCVTHGFYTEVWQEQLYTTLSLIFMFIMPLTILITTYMSTVITIARSERLFKSELANSSSAHKTGDVNRRRLIHRAKTKSLRISVVIVVAFVLWWTPYYIMMIIFMFLNPDKHVSADMQKGIFFFGMSNSLVNPLIYGAFHLWPQKKNRKHRENSIMQLRSTTTNASLMMDHRSTNARFTKQTKYSHIQTHEGLSVNHDTVVVHLIENSEKNKFCGRAAKIILHYNLPTKSN</sequence>
<evidence type="ECO:0000313" key="13">
    <source>
        <dbReference type="EnsemblMetazoa" id="XP_031782879"/>
    </source>
</evidence>
<evidence type="ECO:0000256" key="5">
    <source>
        <dbReference type="ARBA" id="ARBA00022989"/>
    </source>
</evidence>
<keyword evidence="7 11" id="KW-0472">Membrane</keyword>
<keyword evidence="8 10" id="KW-0675">Receptor</keyword>
<evidence type="ECO:0000256" key="7">
    <source>
        <dbReference type="ARBA" id="ARBA00023136"/>
    </source>
</evidence>
<keyword evidence="9 10" id="KW-0807">Transducer</keyword>
<dbReference type="RefSeq" id="XP_031782878.1">
    <property type="nucleotide sequence ID" value="XM_031927018.2"/>
</dbReference>
<comment type="subcellular location">
    <subcellularLocation>
        <location evidence="1">Cell membrane</location>
        <topology evidence="1">Multi-pass membrane protein</topology>
    </subcellularLocation>
</comment>
<dbReference type="EnsemblMetazoa" id="XM_031927019">
    <property type="protein sequence ID" value="XP_031782879"/>
    <property type="gene ID" value="LOC103317573"/>
</dbReference>
<dbReference type="RefSeq" id="XP_031782882.1">
    <property type="nucleotide sequence ID" value="XM_031927022.2"/>
</dbReference>
<dbReference type="RefSeq" id="XP_031782881.1">
    <property type="nucleotide sequence ID" value="XM_031927021.2"/>
</dbReference>
<evidence type="ECO:0000256" key="6">
    <source>
        <dbReference type="ARBA" id="ARBA00023040"/>
    </source>
</evidence>
<feature type="transmembrane region" description="Helical" evidence="11">
    <location>
        <begin position="313"/>
        <end position="341"/>
    </location>
</feature>
<evidence type="ECO:0000256" key="9">
    <source>
        <dbReference type="ARBA" id="ARBA00023224"/>
    </source>
</evidence>
<dbReference type="InterPro" id="IPR000276">
    <property type="entry name" value="GPCR_Rhodpsn"/>
</dbReference>
<feature type="transmembrane region" description="Helical" evidence="11">
    <location>
        <begin position="353"/>
        <end position="375"/>
    </location>
</feature>
<organism evidence="13 14">
    <name type="scientific">Nasonia vitripennis</name>
    <name type="common">Parasitic wasp</name>
    <dbReference type="NCBI Taxonomy" id="7425"/>
    <lineage>
        <taxon>Eukaryota</taxon>
        <taxon>Metazoa</taxon>
        <taxon>Ecdysozoa</taxon>
        <taxon>Arthropoda</taxon>
        <taxon>Hexapoda</taxon>
        <taxon>Insecta</taxon>
        <taxon>Pterygota</taxon>
        <taxon>Neoptera</taxon>
        <taxon>Endopterygota</taxon>
        <taxon>Hymenoptera</taxon>
        <taxon>Apocrita</taxon>
        <taxon>Proctotrupomorpha</taxon>
        <taxon>Chalcidoidea</taxon>
        <taxon>Pteromalidae</taxon>
        <taxon>Pteromalinae</taxon>
        <taxon>Nasonia</taxon>
    </lineage>
</organism>
<protein>
    <recommendedName>
        <fullName evidence="12">G-protein coupled receptors family 1 profile domain-containing protein</fullName>
    </recommendedName>
</protein>
<evidence type="ECO:0000256" key="4">
    <source>
        <dbReference type="ARBA" id="ARBA00022692"/>
    </source>
</evidence>
<name>A0A7M7QAA3_NASVI</name>
<dbReference type="AlphaFoldDB" id="A0A7M7QAA3"/>
<dbReference type="KEGG" id="nvi:103317573"/>
<evidence type="ECO:0000256" key="10">
    <source>
        <dbReference type="RuleBase" id="RU000688"/>
    </source>
</evidence>
<dbReference type="Pfam" id="PF00001">
    <property type="entry name" value="7tm_1"/>
    <property type="match status" value="2"/>
</dbReference>
<keyword evidence="3" id="KW-1003">Cell membrane</keyword>
<dbReference type="PROSITE" id="PS00237">
    <property type="entry name" value="G_PROTEIN_RECEP_F1_1"/>
    <property type="match status" value="1"/>
</dbReference>
<dbReference type="SUPFAM" id="SSF81321">
    <property type="entry name" value="Family A G protein-coupled receptor-like"/>
    <property type="match status" value="1"/>
</dbReference>
<evidence type="ECO:0000256" key="3">
    <source>
        <dbReference type="ARBA" id="ARBA00022475"/>
    </source>
</evidence>
<dbReference type="Proteomes" id="UP000002358">
    <property type="component" value="Unassembled WGS sequence"/>
</dbReference>
<evidence type="ECO:0000256" key="8">
    <source>
        <dbReference type="ARBA" id="ARBA00023170"/>
    </source>
</evidence>
<dbReference type="RefSeq" id="XP_031782877.1">
    <property type="nucleotide sequence ID" value="XM_031927017.2"/>
</dbReference>
<feature type="transmembrane region" description="Helical" evidence="11">
    <location>
        <begin position="77"/>
        <end position="101"/>
    </location>
</feature>
<dbReference type="CTD" id="39409"/>
<proteinExistence type="inferred from homology"/>
<dbReference type="RefSeq" id="XP_031782876.1">
    <property type="nucleotide sequence ID" value="XM_031927016.2"/>
</dbReference>
<dbReference type="PROSITE" id="PS50262">
    <property type="entry name" value="G_PROTEIN_RECEP_F1_2"/>
    <property type="match status" value="1"/>
</dbReference>
<evidence type="ECO:0000256" key="1">
    <source>
        <dbReference type="ARBA" id="ARBA00004651"/>
    </source>
</evidence>
<feature type="transmembrane region" description="Helical" evidence="11">
    <location>
        <begin position="40"/>
        <end position="65"/>
    </location>
</feature>
<dbReference type="PRINTS" id="PR00237">
    <property type="entry name" value="GPCRRHODOPSN"/>
</dbReference>
<evidence type="ECO:0000256" key="2">
    <source>
        <dbReference type="ARBA" id="ARBA00010663"/>
    </source>
</evidence>
<dbReference type="EnsemblMetazoa" id="XM_031927021">
    <property type="protein sequence ID" value="XP_031782881"/>
    <property type="gene ID" value="LOC103317573"/>
</dbReference>
<comment type="similarity">
    <text evidence="2 10">Belongs to the G-protein coupled receptor 1 family.</text>
</comment>